<name>A0ABM0MRP9_SACKO</name>
<dbReference type="InterPro" id="IPR026913">
    <property type="entry name" value="METTL24"/>
</dbReference>
<feature type="domain" description="Methyltransferase" evidence="2">
    <location>
        <begin position="303"/>
        <end position="459"/>
    </location>
</feature>
<dbReference type="PANTHER" id="PTHR32026">
    <property type="entry name" value="METHYLTRANSFERASE-LIKE PROTEIN 24"/>
    <property type="match status" value="1"/>
</dbReference>
<keyword evidence="3" id="KW-1185">Reference proteome</keyword>
<dbReference type="RefSeq" id="XP_006822690.1">
    <property type="nucleotide sequence ID" value="XM_006822627.1"/>
</dbReference>
<evidence type="ECO:0000256" key="1">
    <source>
        <dbReference type="SAM" id="SignalP"/>
    </source>
</evidence>
<accession>A0ABM0MRP9</accession>
<evidence type="ECO:0000313" key="4">
    <source>
        <dbReference type="RefSeq" id="XP_006822690.1"/>
    </source>
</evidence>
<dbReference type="Proteomes" id="UP000694865">
    <property type="component" value="Unplaced"/>
</dbReference>
<reference evidence="4" key="1">
    <citation type="submission" date="2025-08" db="UniProtKB">
        <authorList>
            <consortium name="RefSeq"/>
        </authorList>
    </citation>
    <scope>IDENTIFICATION</scope>
    <source>
        <tissue evidence="4">Testes</tissue>
    </source>
</reference>
<gene>
    <name evidence="4" type="primary">LOC102800941</name>
</gene>
<feature type="signal peptide" evidence="1">
    <location>
        <begin position="1"/>
        <end position="23"/>
    </location>
</feature>
<organism evidence="3 4">
    <name type="scientific">Saccoglossus kowalevskii</name>
    <name type="common">Acorn worm</name>
    <dbReference type="NCBI Taxonomy" id="10224"/>
    <lineage>
        <taxon>Eukaryota</taxon>
        <taxon>Metazoa</taxon>
        <taxon>Hemichordata</taxon>
        <taxon>Enteropneusta</taxon>
        <taxon>Harrimaniidae</taxon>
        <taxon>Saccoglossus</taxon>
    </lineage>
</organism>
<dbReference type="GeneID" id="102800941"/>
<evidence type="ECO:0000259" key="2">
    <source>
        <dbReference type="Pfam" id="PF13383"/>
    </source>
</evidence>
<proteinExistence type="predicted"/>
<feature type="chain" id="PRO_5045703580" evidence="1">
    <location>
        <begin position="24"/>
        <end position="513"/>
    </location>
</feature>
<dbReference type="InterPro" id="IPR025714">
    <property type="entry name" value="Methyltranfer_dom"/>
</dbReference>
<feature type="domain" description="Methyltransferase" evidence="2">
    <location>
        <begin position="80"/>
        <end position="252"/>
    </location>
</feature>
<sequence length="513" mass="59087">MPFNVRQLVALVIFLSFALILLCSLDKNDQIVTHTHSHEKLELHNNSIKSKKPIQNNIIKKNEVDINEAWGKLMHYITTVQYLCNDSRRMGNIKDGGWNVCMDVNIQPNKCIAYGVGVGHDWSFDNAMGEYGCNVYTFDPTIDEETHKHAERVWFYNIGLCDKDDDNVTSKSGRGARTWICRTLKSIKTMLDHEQEVIDVLKIDIEAHEMHVFPEILQSGILKDFKQILFELHIWAIPRHGRPEIAIARYDMLTDMLAGHGFKLFYFNENQVSPVNEVDTLSNSEVMDSNEAWGLLMNYISTIKYNCKDNRRMGQVNDGGWDVCMDVNIDPNNCIAYSVGVGHDWSFDDDMSKYGCNVYTFDPTIGKDDHKHAEKVWFYNMGLWNEDLDDMKVKNDQTWKCRTLKSIISMLHHENSVIDVLKIDIEASEFKVFPEILQSGVIKQVKQVVFEYHLWGLPRGANSDKTQYAYEVLTKMLGAEGFKLFYIHENERSPVVSFGNKASDHSTNIEIGW</sequence>
<feature type="non-terminal residue" evidence="4">
    <location>
        <position position="513"/>
    </location>
</feature>
<evidence type="ECO:0000313" key="3">
    <source>
        <dbReference type="Proteomes" id="UP000694865"/>
    </source>
</evidence>
<keyword evidence="1" id="KW-0732">Signal</keyword>
<dbReference type="Pfam" id="PF13383">
    <property type="entry name" value="Methyltransf_22"/>
    <property type="match status" value="2"/>
</dbReference>
<dbReference type="PANTHER" id="PTHR32026:SF10">
    <property type="entry name" value="METHYLTRANSFERASE-LIKE PROTEIN 24-RELATED"/>
    <property type="match status" value="1"/>
</dbReference>
<protein>
    <submittedName>
        <fullName evidence="4">Uncharacterized protein LOC102800941</fullName>
    </submittedName>
</protein>